<evidence type="ECO:0000313" key="14">
    <source>
        <dbReference type="EMBL" id="CAF1330103.1"/>
    </source>
</evidence>
<dbReference type="Proteomes" id="UP000663834">
    <property type="component" value="Unassembled WGS sequence"/>
</dbReference>
<dbReference type="InterPro" id="IPR000719">
    <property type="entry name" value="Prot_kinase_dom"/>
</dbReference>
<dbReference type="Pfam" id="PF00069">
    <property type="entry name" value="Pkinase"/>
    <property type="match status" value="1"/>
</dbReference>
<keyword evidence="4" id="KW-0597">Phosphoprotein</keyword>
<evidence type="ECO:0000256" key="3">
    <source>
        <dbReference type="ARBA" id="ARBA00022527"/>
    </source>
</evidence>
<organism evidence="14 15">
    <name type="scientific">Rotaria magnacalcarata</name>
    <dbReference type="NCBI Taxonomy" id="392030"/>
    <lineage>
        <taxon>Eukaryota</taxon>
        <taxon>Metazoa</taxon>
        <taxon>Spiralia</taxon>
        <taxon>Gnathifera</taxon>
        <taxon>Rotifera</taxon>
        <taxon>Eurotatoria</taxon>
        <taxon>Bdelloidea</taxon>
        <taxon>Philodinida</taxon>
        <taxon>Philodinidae</taxon>
        <taxon>Rotaria</taxon>
    </lineage>
</organism>
<evidence type="ECO:0000256" key="11">
    <source>
        <dbReference type="PROSITE-ProRule" id="PRU10141"/>
    </source>
</evidence>
<dbReference type="OrthoDB" id="40902at2759"/>
<dbReference type="FunFam" id="3.30.200.20:FF:000156">
    <property type="entry name" value="MAP kinase-activated protein kinase 3"/>
    <property type="match status" value="1"/>
</dbReference>
<evidence type="ECO:0000256" key="1">
    <source>
        <dbReference type="ARBA" id="ARBA00006692"/>
    </source>
</evidence>
<evidence type="ECO:0000313" key="15">
    <source>
        <dbReference type="Proteomes" id="UP000663834"/>
    </source>
</evidence>
<dbReference type="PANTHER" id="PTHR24347">
    <property type="entry name" value="SERINE/THREONINE-PROTEIN KINASE"/>
    <property type="match status" value="1"/>
</dbReference>
<evidence type="ECO:0000259" key="13">
    <source>
        <dbReference type="PROSITE" id="PS50011"/>
    </source>
</evidence>
<dbReference type="EMBL" id="CAJNOW010001750">
    <property type="protein sequence ID" value="CAF1330103.1"/>
    <property type="molecule type" value="Genomic_DNA"/>
</dbReference>
<evidence type="ECO:0000256" key="8">
    <source>
        <dbReference type="ARBA" id="ARBA00022840"/>
    </source>
</evidence>
<comment type="caution">
    <text evidence="14">The sequence shown here is derived from an EMBL/GenBank/DDBJ whole genome shotgun (WGS) entry which is preliminary data.</text>
</comment>
<dbReference type="PROSITE" id="PS50011">
    <property type="entry name" value="PROTEIN_KINASE_DOM"/>
    <property type="match status" value="1"/>
</dbReference>
<proteinExistence type="inferred from homology"/>
<evidence type="ECO:0000256" key="12">
    <source>
        <dbReference type="SAM" id="MobiDB-lite"/>
    </source>
</evidence>
<accession>A0A815FW24</accession>
<gene>
    <name evidence="14" type="ORF">KQP761_LOCUS6200</name>
</gene>
<evidence type="ECO:0000256" key="4">
    <source>
        <dbReference type="ARBA" id="ARBA00022553"/>
    </source>
</evidence>
<protein>
    <recommendedName>
        <fullName evidence="2">non-specific serine/threonine protein kinase</fullName>
        <ecNumber evidence="2">2.7.11.1</ecNumber>
    </recommendedName>
</protein>
<keyword evidence="7" id="KW-0418">Kinase</keyword>
<comment type="catalytic activity">
    <reaction evidence="9">
        <text>L-threonyl-[protein] + ATP = O-phospho-L-threonyl-[protein] + ADP + H(+)</text>
        <dbReference type="Rhea" id="RHEA:46608"/>
        <dbReference type="Rhea" id="RHEA-COMP:11060"/>
        <dbReference type="Rhea" id="RHEA-COMP:11605"/>
        <dbReference type="ChEBI" id="CHEBI:15378"/>
        <dbReference type="ChEBI" id="CHEBI:30013"/>
        <dbReference type="ChEBI" id="CHEBI:30616"/>
        <dbReference type="ChEBI" id="CHEBI:61977"/>
        <dbReference type="ChEBI" id="CHEBI:456216"/>
        <dbReference type="EC" id="2.7.11.1"/>
    </reaction>
</comment>
<comment type="catalytic activity">
    <reaction evidence="10">
        <text>L-seryl-[protein] + ATP = O-phospho-L-seryl-[protein] + ADP + H(+)</text>
        <dbReference type="Rhea" id="RHEA:17989"/>
        <dbReference type="Rhea" id="RHEA-COMP:9863"/>
        <dbReference type="Rhea" id="RHEA-COMP:11604"/>
        <dbReference type="ChEBI" id="CHEBI:15378"/>
        <dbReference type="ChEBI" id="CHEBI:29999"/>
        <dbReference type="ChEBI" id="CHEBI:30616"/>
        <dbReference type="ChEBI" id="CHEBI:83421"/>
        <dbReference type="ChEBI" id="CHEBI:456216"/>
        <dbReference type="EC" id="2.7.11.1"/>
    </reaction>
</comment>
<keyword evidence="5" id="KW-0808">Transferase</keyword>
<dbReference type="Gene3D" id="1.10.510.10">
    <property type="entry name" value="Transferase(Phosphotransferase) domain 1"/>
    <property type="match status" value="1"/>
</dbReference>
<name>A0A815FW24_9BILA</name>
<feature type="region of interest" description="Disordered" evidence="12">
    <location>
        <begin position="1"/>
        <end position="41"/>
    </location>
</feature>
<dbReference type="GO" id="GO:0005524">
    <property type="term" value="F:ATP binding"/>
    <property type="evidence" value="ECO:0007669"/>
    <property type="project" value="UniProtKB-UniRule"/>
</dbReference>
<keyword evidence="8 11" id="KW-0067">ATP-binding</keyword>
<evidence type="ECO:0000256" key="2">
    <source>
        <dbReference type="ARBA" id="ARBA00012513"/>
    </source>
</evidence>
<dbReference type="Gene3D" id="3.30.200.20">
    <property type="entry name" value="Phosphorylase Kinase, domain 1"/>
    <property type="match status" value="1"/>
</dbReference>
<dbReference type="EC" id="2.7.11.1" evidence="2"/>
<feature type="domain" description="Protein kinase" evidence="13">
    <location>
        <begin position="76"/>
        <end position="344"/>
    </location>
</feature>
<evidence type="ECO:0000256" key="7">
    <source>
        <dbReference type="ARBA" id="ARBA00022777"/>
    </source>
</evidence>
<evidence type="ECO:0000256" key="9">
    <source>
        <dbReference type="ARBA" id="ARBA00047899"/>
    </source>
</evidence>
<dbReference type="GO" id="GO:0004674">
    <property type="term" value="F:protein serine/threonine kinase activity"/>
    <property type="evidence" value="ECO:0007669"/>
    <property type="project" value="UniProtKB-KW"/>
</dbReference>
<reference evidence="14" key="1">
    <citation type="submission" date="2021-02" db="EMBL/GenBank/DDBJ databases">
        <authorList>
            <person name="Nowell W R."/>
        </authorList>
    </citation>
    <scope>NUCLEOTIDE SEQUENCE</scope>
</reference>
<dbReference type="PROSITE" id="PS00107">
    <property type="entry name" value="PROTEIN_KINASE_ATP"/>
    <property type="match status" value="1"/>
</dbReference>
<dbReference type="InterPro" id="IPR011009">
    <property type="entry name" value="Kinase-like_dom_sf"/>
</dbReference>
<dbReference type="InterPro" id="IPR017441">
    <property type="entry name" value="Protein_kinase_ATP_BS"/>
</dbReference>
<keyword evidence="6 11" id="KW-0547">Nucleotide-binding</keyword>
<dbReference type="AlphaFoldDB" id="A0A815FW24"/>
<evidence type="ECO:0000256" key="6">
    <source>
        <dbReference type="ARBA" id="ARBA00022741"/>
    </source>
</evidence>
<comment type="similarity">
    <text evidence="1">Belongs to the protein kinase superfamily. CAMK Ser/Thr protein kinase family.</text>
</comment>
<evidence type="ECO:0000256" key="10">
    <source>
        <dbReference type="ARBA" id="ARBA00048679"/>
    </source>
</evidence>
<feature type="binding site" evidence="11">
    <location>
        <position position="105"/>
    </location>
    <ligand>
        <name>ATP</name>
        <dbReference type="ChEBI" id="CHEBI:30616"/>
    </ligand>
</feature>
<sequence>MGLRDLFRKHKKEHHNAPTSNPIVETKTPPQQQHKTHDNTGLTSLHISENMSLNISEKYRQFPFATRRNAVTDEYEVSKESLGVGINGKVLTCWHRATRRKCALKILKDSDKARREVTLHKRACDGCDYIVKVLDVYENMYASNRCLLIVMECMEGGELFNRIRDRQDKPYTEREAANIILMIAKAVSHIHNMDMCLNELIIGDLKPENLLFTNTSDSALLKLTDFGFAKEGNNEQRPLNTPCYTPYYVAPEILSNDKYDKACDIWSMGVIMYILLCGYPPFFSTHGGAISAGMKTKIKAGEYQFPKNEWKNVSQEAKSIIQKMLTVDPATRVTIDWIIKCSWFTGIVPETPIDIRPMLDAENYEQMRVEIAAANHAQRRADADDDEIISRLAPENSRIAKLRAAKRQRQGVGDTVVAPLSQIDERD</sequence>
<evidence type="ECO:0000256" key="5">
    <source>
        <dbReference type="ARBA" id="ARBA00022679"/>
    </source>
</evidence>
<feature type="compositionally biased region" description="Polar residues" evidence="12">
    <location>
        <begin position="17"/>
        <end position="41"/>
    </location>
</feature>
<keyword evidence="3" id="KW-0723">Serine/threonine-protein kinase</keyword>
<dbReference type="SUPFAM" id="SSF56112">
    <property type="entry name" value="Protein kinase-like (PK-like)"/>
    <property type="match status" value="1"/>
</dbReference>
<dbReference type="SMART" id="SM00220">
    <property type="entry name" value="S_TKc"/>
    <property type="match status" value="1"/>
</dbReference>